<protein>
    <recommendedName>
        <fullName evidence="8">DUF2428 domain-containing protein</fullName>
    </recommendedName>
</protein>
<dbReference type="InterPro" id="IPR051954">
    <property type="entry name" value="tRNA_methyltransferase_THADA"/>
</dbReference>
<dbReference type="InterPro" id="IPR056843">
    <property type="entry name" value="THADA-like_TPR"/>
</dbReference>
<evidence type="ECO:0000259" key="5">
    <source>
        <dbReference type="Pfam" id="PF25151"/>
    </source>
</evidence>
<evidence type="ECO:0008006" key="8">
    <source>
        <dbReference type="Google" id="ProtNLM"/>
    </source>
</evidence>
<dbReference type="Pfam" id="PF25151">
    <property type="entry name" value="TPR_Trm732_C"/>
    <property type="match status" value="1"/>
</dbReference>
<name>A0AAV1Z2S5_9ARAC</name>
<gene>
    <name evidence="6" type="ORF">LARSCL_LOCUS2084</name>
</gene>
<dbReference type="Pfam" id="PF25150">
    <property type="entry name" value="TPR_Trm732"/>
    <property type="match status" value="1"/>
</dbReference>
<evidence type="ECO:0000313" key="6">
    <source>
        <dbReference type="EMBL" id="CAL1264609.1"/>
    </source>
</evidence>
<dbReference type="SUPFAM" id="SSF48371">
    <property type="entry name" value="ARM repeat"/>
    <property type="match status" value="1"/>
</dbReference>
<dbReference type="InterPro" id="IPR016024">
    <property type="entry name" value="ARM-type_fold"/>
</dbReference>
<evidence type="ECO:0000256" key="2">
    <source>
        <dbReference type="ARBA" id="ARBA00022694"/>
    </source>
</evidence>
<dbReference type="GO" id="GO:0030488">
    <property type="term" value="P:tRNA methylation"/>
    <property type="evidence" value="ECO:0007669"/>
    <property type="project" value="TreeGrafter"/>
</dbReference>
<comment type="caution">
    <text evidence="6">The sequence shown here is derived from an EMBL/GenBank/DDBJ whole genome shotgun (WGS) entry which is preliminary data.</text>
</comment>
<proteinExistence type="inferred from homology"/>
<evidence type="ECO:0000259" key="3">
    <source>
        <dbReference type="Pfam" id="PF10350"/>
    </source>
</evidence>
<keyword evidence="2" id="KW-0819">tRNA processing</keyword>
<keyword evidence="7" id="KW-1185">Reference proteome</keyword>
<dbReference type="InterPro" id="IPR056842">
    <property type="entry name" value="THADA-like_TPR_C"/>
</dbReference>
<feature type="domain" description="tRNA (32-2'-O)-methyltransferase regulator THADA-like C-terminal TPR repeats region" evidence="5">
    <location>
        <begin position="1058"/>
        <end position="1210"/>
    </location>
</feature>
<feature type="domain" description="DUF2428" evidence="3">
    <location>
        <begin position="797"/>
        <end position="1055"/>
    </location>
</feature>
<feature type="domain" description="tRNA (32-2'-O)-methyltransferase regulator THADA-like TPR repeats region" evidence="4">
    <location>
        <begin position="395"/>
        <end position="650"/>
    </location>
</feature>
<dbReference type="PANTHER" id="PTHR14387">
    <property type="entry name" value="THADA/DEATH RECEPTOR INTERACTING PROTEIN"/>
    <property type="match status" value="1"/>
</dbReference>
<reference evidence="6 7" key="1">
    <citation type="submission" date="2024-04" db="EMBL/GenBank/DDBJ databases">
        <authorList>
            <person name="Rising A."/>
            <person name="Reimegard J."/>
            <person name="Sonavane S."/>
            <person name="Akerstrom W."/>
            <person name="Nylinder S."/>
            <person name="Hedman E."/>
            <person name="Kallberg Y."/>
        </authorList>
    </citation>
    <scope>NUCLEOTIDE SEQUENCE [LARGE SCALE GENOMIC DNA]</scope>
</reference>
<dbReference type="Pfam" id="PF10350">
    <property type="entry name" value="DUF2428"/>
    <property type="match status" value="1"/>
</dbReference>
<dbReference type="PANTHER" id="PTHR14387:SF0">
    <property type="entry name" value="DUF2428 DOMAIN-CONTAINING PROTEIN"/>
    <property type="match status" value="1"/>
</dbReference>
<dbReference type="Proteomes" id="UP001497382">
    <property type="component" value="Unassembled WGS sequence"/>
</dbReference>
<dbReference type="EMBL" id="CAXIEN010000014">
    <property type="protein sequence ID" value="CAL1264609.1"/>
    <property type="molecule type" value="Genomic_DNA"/>
</dbReference>
<dbReference type="GO" id="GO:0005829">
    <property type="term" value="C:cytosol"/>
    <property type="evidence" value="ECO:0007669"/>
    <property type="project" value="TreeGrafter"/>
</dbReference>
<evidence type="ECO:0000313" key="7">
    <source>
        <dbReference type="Proteomes" id="UP001497382"/>
    </source>
</evidence>
<evidence type="ECO:0000256" key="1">
    <source>
        <dbReference type="ARBA" id="ARBA00010409"/>
    </source>
</evidence>
<evidence type="ECO:0000259" key="4">
    <source>
        <dbReference type="Pfam" id="PF25150"/>
    </source>
</evidence>
<sequence>MSSQVNNVFDQLFQITKQLSDEKAPSAIHKILKELYQIIQKHVTKYESINMLPVHAQTTFISISHLLTSIIANPDFPADSILLSSTCIAVLVAEIFSPDFASKFLIFLYHSVGKKIQGATLDGFIENETHPKSLYISFETCQIKEFLTTSSEEQTDLISIVQEFIQEEDKRKIPTFHQIAILHGILSCQRTDLFPFKSRLFGHKPFLIAIFNSIYLSCLTPCSSQYHAFSTLVNWLKTCQKFFHKLFDNRDNKSEIYFSSDTFIVKKILYLLESNWESPIKGVSSFVKEAYRLLIALSKTECYYLKNYDFDIVYYLLDQTSKLSWKVKGKYIVLSIILQFIDYTKFVKKHPDVPKEIILNLKANYAASAISEVYKSIVESMKKENSSLSDLHKEWCFWWKEPIVASLVSNDKLLIQGVANLILPWTLNSIPNSYELLLDVFEKEGDTAPTLMLMRIAKESGICELREKEVNLIRKYLHHQNVHLRMEILSVLCSSSKKSEALSEDELKLLQDFIIANLNIDSTSFQQLLLSQLRVLLVRIRNSLVQEYRLKCKDAHLIPEHLLKAKNVHLQLNQAQLEFVEWLVETAVLNTFPGASFQRRRISLSILNIIFDVLVVSPQGNKRKEKPSKFVKQVIQVAQMKDLWKFLIDETLLNIFPCVTDYTDEVRALAYSLLVEFSTWPGIYKDLPCETLIRRGFDLCSNPDYRSNEAGAYLICLVYKKFYVRDNKFAESNGAFIIPYLSRIFGRTGYQEYYILIDVPTVKYTHGVLLALQYCLSNSKEALRSYSYKQPAKVVQFVDSVMNFCEITIEEVLNVLRGDDEKNHCPSFSDIGEALEKVVISQQSEIEKAVDLSKEVELLLTCCWHKIKNCCFVLYELASCIYELNIDIQSKKGYLCKISDQLSYVLITCRHRGIVDACSLALNKFCVMLLKDDDLHEEICKSLLNSAFDSLSDATATSVTRRSAGLPSLIQAVVSSESNNIQRKLLSFTIQKLLVCFDQPLHPNHDISDKTDLPQAHVYHILRALVTEASLSQAILSHLDSIIPACISGFSSSLWPIRNGALQLFGVLLPRICGQKKVRDEDSEHNQISASELFARCPNLKVFLHHKLKECVEFHHKKKLSSVLVPVLSILVKLSPPQENNEIFVTEFKMLLVDLLDIPIWKVRDLVSSALSTLVTVDDIREKLEELNQDLHSHNINCNKIHGILLLMQKVSKRNKFCSEACNLIKSLANLYELLLERNCQLLVGVLLDTILIITRSNGISVFNEIHKSLCSLESNYNNMVGSEYHESRIIALKLRTSERSEIPSIIKEQSQKDGSIVNECLQFLTEMLHSERIKLEFHDEKNLKFWKEICLALLSFIEKERHPSIIQDSLKFYIDLCYDWKIGAYILNPSICKSLEEKLEHHLDMKTGLSTSAYSLTLLSLCLKSNLHQVRDSDYLEKWTMLFSSYSQPRSSDILRLQAAYSISCVGPSLVEYLSKRISSKCEKSVFLYLNLCEGSLLLLQDEDEEIRNKACEFPSNIHHKYEINSLQFNIGIQVILQHMFHLLHDNNFFVLYLWNRLQNFPSTSRVVMSVNNSISNATSGSLFEQELVNVYAEPISLLLQYRNLLKMTLEELHKRNPSFWKDTVEIFSLDLLPEIRDLLHVLKNCKTINLCGLTYPHHGLLALKKLQCQVQVLLPQKIRLNLHVHLHQRLETITNRWREVETFLRCTVSWYFLKL</sequence>
<comment type="similarity">
    <text evidence="1">Belongs to the THADA family.</text>
</comment>
<organism evidence="6 7">
    <name type="scientific">Larinioides sclopetarius</name>
    <dbReference type="NCBI Taxonomy" id="280406"/>
    <lineage>
        <taxon>Eukaryota</taxon>
        <taxon>Metazoa</taxon>
        <taxon>Ecdysozoa</taxon>
        <taxon>Arthropoda</taxon>
        <taxon>Chelicerata</taxon>
        <taxon>Arachnida</taxon>
        <taxon>Araneae</taxon>
        <taxon>Araneomorphae</taxon>
        <taxon>Entelegynae</taxon>
        <taxon>Araneoidea</taxon>
        <taxon>Araneidae</taxon>
        <taxon>Larinioides</taxon>
    </lineage>
</organism>
<accession>A0AAV1Z2S5</accession>
<dbReference type="InterPro" id="IPR019442">
    <property type="entry name" value="THADA/TRM732_DUF2428"/>
</dbReference>